<protein>
    <submittedName>
        <fullName evidence="1">Uncharacterized protein</fullName>
    </submittedName>
</protein>
<dbReference type="RefSeq" id="WP_382208858.1">
    <property type="nucleotide sequence ID" value="NZ_JBHSZH010000003.1"/>
</dbReference>
<sequence length="192" mass="21080">MTGSDTGSSTVTVDHLQYALDAAADDDLRAAAKWYALAGMEQLVEAGYEPCEGTATGVTYFLEAISADVRAENRSRARGHVRLVRPVLLDLAENATDACLRGLAREWLGDASLLVGERDALEQYRLAGEVFEEVAFDQRLFWGGTPAFDNAYGAMKAFLATYDIEYPSSYSVDFEDRVDAKRRAYRDVVDGA</sequence>
<proteinExistence type="predicted"/>
<dbReference type="EMBL" id="JBHSZH010000003">
    <property type="protein sequence ID" value="MFC7079370.1"/>
    <property type="molecule type" value="Genomic_DNA"/>
</dbReference>
<comment type="caution">
    <text evidence="1">The sequence shown here is derived from an EMBL/GenBank/DDBJ whole genome shotgun (WGS) entry which is preliminary data.</text>
</comment>
<gene>
    <name evidence="1" type="ORF">ACFQJ6_03620</name>
</gene>
<evidence type="ECO:0000313" key="2">
    <source>
        <dbReference type="Proteomes" id="UP001596407"/>
    </source>
</evidence>
<dbReference type="AlphaFoldDB" id="A0ABD5WI08"/>
<reference evidence="1 2" key="1">
    <citation type="journal article" date="2019" name="Int. J. Syst. Evol. Microbiol.">
        <title>The Global Catalogue of Microorganisms (GCM) 10K type strain sequencing project: providing services to taxonomists for standard genome sequencing and annotation.</title>
        <authorList>
            <consortium name="The Broad Institute Genomics Platform"/>
            <consortium name="The Broad Institute Genome Sequencing Center for Infectious Disease"/>
            <person name="Wu L."/>
            <person name="Ma J."/>
        </authorList>
    </citation>
    <scope>NUCLEOTIDE SEQUENCE [LARGE SCALE GENOMIC DNA]</scope>
    <source>
        <strain evidence="1 2">DT72</strain>
    </source>
</reference>
<keyword evidence="2" id="KW-1185">Reference proteome</keyword>
<name>A0ABD5WI08_9EURY</name>
<dbReference type="Proteomes" id="UP001596407">
    <property type="component" value="Unassembled WGS sequence"/>
</dbReference>
<organism evidence="1 2">
    <name type="scientific">Halorussus caseinilyticus</name>
    <dbReference type="NCBI Taxonomy" id="3034025"/>
    <lineage>
        <taxon>Archaea</taxon>
        <taxon>Methanobacteriati</taxon>
        <taxon>Methanobacteriota</taxon>
        <taxon>Stenosarchaea group</taxon>
        <taxon>Halobacteria</taxon>
        <taxon>Halobacteriales</taxon>
        <taxon>Haladaptataceae</taxon>
        <taxon>Halorussus</taxon>
    </lineage>
</organism>
<accession>A0ABD5WI08</accession>
<evidence type="ECO:0000313" key="1">
    <source>
        <dbReference type="EMBL" id="MFC7079370.1"/>
    </source>
</evidence>